<accession>A0ACC2XI35</accession>
<keyword evidence="2" id="KW-1185">Reference proteome</keyword>
<evidence type="ECO:0000313" key="1">
    <source>
        <dbReference type="EMBL" id="KAJ9123303.1"/>
    </source>
</evidence>
<sequence length="422" mass="43632">MSSKRKWDDEANPAPATAISSDAAAQAAAIAARIAATMSGGLGASPSGGAAGIPAKDDKKDPYDGAFTYDIDINDLRNRYLITKGATQHQISTETGASVTTKGVWLPDRSKAGPTDQPLFIHISAPSQAVLDTAVKRVNEVISQELGPLVEDRSQWAKNRERFGLKDGAPGAPEGRERRKWPEEKIPIGLESMRNFNVRAKVVGPGGMFVKYIQSETGTRVQIKGVGSGFYETDTGMESTDPMHINIAGPDESQVEKAKELANDLLDVVRQEYEKARQASMGGGMGMSGYSGYQAQGGQGYGMQGMQGGAQGAYAGYYAQGYGGAAATPAGADASGQQPPLPGATPDGSAAAAAGAGATPATGAAADPNDPAAQYEAYRAYWAAYGYDVNDPAFQAWQASQQAAGTGGDASATPQQPAAPAA</sequence>
<comment type="caution">
    <text evidence="1">The sequence shown here is derived from an EMBL/GenBank/DDBJ whole genome shotgun (WGS) entry which is preliminary data.</text>
</comment>
<protein>
    <submittedName>
        <fullName evidence="1">Uncharacterized protein</fullName>
    </submittedName>
</protein>
<gene>
    <name evidence="1" type="ORF">QFC22_001502</name>
</gene>
<organism evidence="1 2">
    <name type="scientific">Naganishia vaughanmartiniae</name>
    <dbReference type="NCBI Taxonomy" id="1424756"/>
    <lineage>
        <taxon>Eukaryota</taxon>
        <taxon>Fungi</taxon>
        <taxon>Dikarya</taxon>
        <taxon>Basidiomycota</taxon>
        <taxon>Agaricomycotina</taxon>
        <taxon>Tremellomycetes</taxon>
        <taxon>Filobasidiales</taxon>
        <taxon>Filobasidiaceae</taxon>
        <taxon>Naganishia</taxon>
    </lineage>
</organism>
<evidence type="ECO:0000313" key="2">
    <source>
        <dbReference type="Proteomes" id="UP001243375"/>
    </source>
</evidence>
<reference evidence="1" key="1">
    <citation type="submission" date="2023-04" db="EMBL/GenBank/DDBJ databases">
        <title>Draft Genome sequencing of Naganishia species isolated from polar environments using Oxford Nanopore Technology.</title>
        <authorList>
            <person name="Leo P."/>
            <person name="Venkateswaran K."/>
        </authorList>
    </citation>
    <scope>NUCLEOTIDE SEQUENCE</scope>
    <source>
        <strain evidence="1">MNA-CCFEE 5425</strain>
    </source>
</reference>
<name>A0ACC2XI35_9TREE</name>
<dbReference type="Proteomes" id="UP001243375">
    <property type="component" value="Unassembled WGS sequence"/>
</dbReference>
<proteinExistence type="predicted"/>
<dbReference type="EMBL" id="JASBWU010000003">
    <property type="protein sequence ID" value="KAJ9123303.1"/>
    <property type="molecule type" value="Genomic_DNA"/>
</dbReference>